<dbReference type="Gene3D" id="2.60.120.200">
    <property type="match status" value="1"/>
</dbReference>
<comment type="similarity">
    <text evidence="1">Belongs to the glycosyl hydrolase 16 family.</text>
</comment>
<dbReference type="SUPFAM" id="SSF49899">
    <property type="entry name" value="Concanavalin A-like lectins/glucanases"/>
    <property type="match status" value="1"/>
</dbReference>
<name>A0ABP7NG18_9BACT</name>
<dbReference type="Proteomes" id="UP001499909">
    <property type="component" value="Unassembled WGS sequence"/>
</dbReference>
<organism evidence="3 4">
    <name type="scientific">Hymenobacter algoricola</name>
    <dbReference type="NCBI Taxonomy" id="486267"/>
    <lineage>
        <taxon>Bacteria</taxon>
        <taxon>Pseudomonadati</taxon>
        <taxon>Bacteroidota</taxon>
        <taxon>Cytophagia</taxon>
        <taxon>Cytophagales</taxon>
        <taxon>Hymenobacteraceae</taxon>
        <taxon>Hymenobacter</taxon>
    </lineage>
</organism>
<dbReference type="InterPro" id="IPR013320">
    <property type="entry name" value="ConA-like_dom_sf"/>
</dbReference>
<accession>A0ABP7NG18</accession>
<dbReference type="CDD" id="cd08023">
    <property type="entry name" value="GH16_laminarinase_like"/>
    <property type="match status" value="1"/>
</dbReference>
<reference evidence="4" key="1">
    <citation type="journal article" date="2019" name="Int. J. Syst. Evol. Microbiol.">
        <title>The Global Catalogue of Microorganisms (GCM) 10K type strain sequencing project: providing services to taxonomists for standard genome sequencing and annotation.</title>
        <authorList>
            <consortium name="The Broad Institute Genomics Platform"/>
            <consortium name="The Broad Institute Genome Sequencing Center for Infectious Disease"/>
            <person name="Wu L."/>
            <person name="Ma J."/>
        </authorList>
    </citation>
    <scope>NUCLEOTIDE SEQUENCE [LARGE SCALE GENOMIC DNA]</scope>
    <source>
        <strain evidence="4">JCM 17214</strain>
    </source>
</reference>
<dbReference type="Gene3D" id="2.120.10.70">
    <property type="entry name" value="Fucose-specific lectin"/>
    <property type="match status" value="1"/>
</dbReference>
<dbReference type="Pfam" id="PF00722">
    <property type="entry name" value="Glyco_hydro_16"/>
    <property type="match status" value="1"/>
</dbReference>
<dbReference type="InterPro" id="IPR000757">
    <property type="entry name" value="Beta-glucanase-like"/>
</dbReference>
<comment type="caution">
    <text evidence="3">The sequence shown here is derived from an EMBL/GenBank/DDBJ whole genome shotgun (WGS) entry which is preliminary data.</text>
</comment>
<dbReference type="InterPro" id="IPR050546">
    <property type="entry name" value="Glycosyl_Hydrlase_16"/>
</dbReference>
<sequence length="680" mass="75537">MNKLLLVACLLLLLGVVPGYGQGPGLPTGHLDYADWEVVFEDDFDGPRLDTAKWRTDLPFFSSCYAYSNHTSPTDTLPDNDTAEYYDTTALALENGILRITASRVPDYRCPGTNDIYTFKSGLIRSRFVDNTAPPVYNTRGFLYGMIEVRCRIPMASCFTPAVWLAASSGEWPPEIDLFEVECGSNANKNKVYSSVQDGPGSSRNASEHYRARQHNYFALAYHTWTCIWSPTHITFYLDGRELHTRTNPYNNLVPMDVIANLGVHSLKNGNSSDVFAIDYIRILKPRTSVPLSAAAPADVAGGLAWSERRQHLFYRNTRNAVAYYYPDSTALLHWAQAELLPTAPADVAGPLLWSESRSCLFYKTTAGRLATIRRDTAAAHWVYAELVPGAPLDVAGSLAWSEQQQRLFYRDTTGRVAHVYWDTTATAPRWVSGGRLVPAAPADVAGELTWSESRSCLFYKTTAGRVAVLRWDAFEAPHWFQQQVLPAAPADVAGELTWSEQRQHLFYKNAGRSISRLYWAPSATGGTGWAQGELPFTPPSDANAFRVYNPDKSNPAEPVVTDPDLVKGALHWSEATGSLFFTGMKGKLYRMLWQGNQWHLQAVKWKGETDELHSYANVALTSELCVSGAGKQVFYQSTDHRLEVAHWVDIARLDPPLSAGYTPLETVLAPPARAAATDR</sequence>
<keyword evidence="4" id="KW-1185">Reference proteome</keyword>
<dbReference type="SUPFAM" id="SSF89372">
    <property type="entry name" value="Fucose-specific lectin"/>
    <property type="match status" value="1"/>
</dbReference>
<dbReference type="RefSeq" id="WP_345115541.1">
    <property type="nucleotide sequence ID" value="NZ_BAABDH010000096.1"/>
</dbReference>
<dbReference type="EMBL" id="BAABDH010000096">
    <property type="protein sequence ID" value="GAA3945624.1"/>
    <property type="molecule type" value="Genomic_DNA"/>
</dbReference>
<dbReference type="PROSITE" id="PS51762">
    <property type="entry name" value="GH16_2"/>
    <property type="match status" value="1"/>
</dbReference>
<evidence type="ECO:0000313" key="3">
    <source>
        <dbReference type="EMBL" id="GAA3945624.1"/>
    </source>
</evidence>
<dbReference type="PANTHER" id="PTHR10963">
    <property type="entry name" value="GLYCOSYL HYDROLASE-RELATED"/>
    <property type="match status" value="1"/>
</dbReference>
<dbReference type="PANTHER" id="PTHR10963:SF55">
    <property type="entry name" value="GLYCOSIDE HYDROLASE FAMILY 16 PROTEIN"/>
    <property type="match status" value="1"/>
</dbReference>
<feature type="domain" description="GH16" evidence="2">
    <location>
        <begin position="26"/>
        <end position="289"/>
    </location>
</feature>
<evidence type="ECO:0000256" key="1">
    <source>
        <dbReference type="ARBA" id="ARBA00006865"/>
    </source>
</evidence>
<evidence type="ECO:0000259" key="2">
    <source>
        <dbReference type="PROSITE" id="PS51762"/>
    </source>
</evidence>
<evidence type="ECO:0000313" key="4">
    <source>
        <dbReference type="Proteomes" id="UP001499909"/>
    </source>
</evidence>
<protein>
    <recommendedName>
        <fullName evidence="2">GH16 domain-containing protein</fullName>
    </recommendedName>
</protein>
<proteinExistence type="inferred from homology"/>
<gene>
    <name evidence="3" type="ORF">GCM10022406_29580</name>
</gene>